<dbReference type="SUPFAM" id="SSF81383">
    <property type="entry name" value="F-box domain"/>
    <property type="match status" value="1"/>
</dbReference>
<dbReference type="InterPro" id="IPR001810">
    <property type="entry name" value="F-box_dom"/>
</dbReference>
<dbReference type="AlphaFoldDB" id="A0A7S3A268"/>
<dbReference type="PROSITE" id="PS50181">
    <property type="entry name" value="FBOX"/>
    <property type="match status" value="1"/>
</dbReference>
<evidence type="ECO:0000313" key="2">
    <source>
        <dbReference type="EMBL" id="CAE0059312.1"/>
    </source>
</evidence>
<dbReference type="Pfam" id="PF00646">
    <property type="entry name" value="F-box"/>
    <property type="match status" value="1"/>
</dbReference>
<proteinExistence type="predicted"/>
<accession>A0A7S3A268</accession>
<organism evidence="2">
    <name type="scientific">Rhodosorus marinus</name>
    <dbReference type="NCBI Taxonomy" id="101924"/>
    <lineage>
        <taxon>Eukaryota</taxon>
        <taxon>Rhodophyta</taxon>
        <taxon>Stylonematophyceae</taxon>
        <taxon>Stylonematales</taxon>
        <taxon>Stylonemataceae</taxon>
        <taxon>Rhodosorus</taxon>
    </lineage>
</organism>
<reference evidence="2" key="1">
    <citation type="submission" date="2021-01" db="EMBL/GenBank/DDBJ databases">
        <authorList>
            <person name="Corre E."/>
            <person name="Pelletier E."/>
            <person name="Niang G."/>
            <person name="Scheremetjew M."/>
            <person name="Finn R."/>
            <person name="Kale V."/>
            <person name="Holt S."/>
            <person name="Cochrane G."/>
            <person name="Meng A."/>
            <person name="Brown T."/>
            <person name="Cohen L."/>
        </authorList>
    </citation>
    <scope>NUCLEOTIDE SEQUENCE</scope>
    <source>
        <strain evidence="2">CCMP 769</strain>
    </source>
</reference>
<evidence type="ECO:0000259" key="1">
    <source>
        <dbReference type="PROSITE" id="PS50181"/>
    </source>
</evidence>
<name>A0A7S3A268_9RHOD</name>
<dbReference type="EMBL" id="HBHW01035651">
    <property type="protein sequence ID" value="CAE0059312.1"/>
    <property type="molecule type" value="Transcribed_RNA"/>
</dbReference>
<protein>
    <recommendedName>
        <fullName evidence="1">F-box domain-containing protein</fullName>
    </recommendedName>
</protein>
<gene>
    <name evidence="2" type="ORF">RMAR00112_LOCUS27377</name>
</gene>
<sequence length="203" mass="22752">MCIAGSLNMPMDVSVAGQEDGAKDVFGELPLYLSAGVLEHLRSEDIVRLPAVSKKWRNLFRDPSNDSLWMHLTKKKFLLTSRREEWKGMSWGEIYLLLHQLPCHNCVASANPIHPGYYMISALLTDAEGRYYGFPVCSKCFKDPKSASMPRAVSRKILAELHGEGFLESLDDSSALTIISVDSTWEKAFEAYLYSALAEDITI</sequence>
<dbReference type="Gene3D" id="1.20.1280.50">
    <property type="match status" value="1"/>
</dbReference>
<dbReference type="InterPro" id="IPR036047">
    <property type="entry name" value="F-box-like_dom_sf"/>
</dbReference>
<feature type="domain" description="F-box" evidence="1">
    <location>
        <begin position="23"/>
        <end position="72"/>
    </location>
</feature>